<organism evidence="2 3">
    <name type="scientific">Ahrensia marina</name>
    <dbReference type="NCBI Taxonomy" id="1514904"/>
    <lineage>
        <taxon>Bacteria</taxon>
        <taxon>Pseudomonadati</taxon>
        <taxon>Pseudomonadota</taxon>
        <taxon>Alphaproteobacteria</taxon>
        <taxon>Hyphomicrobiales</taxon>
        <taxon>Ahrensiaceae</taxon>
        <taxon>Ahrensia</taxon>
    </lineage>
</organism>
<feature type="domain" description="DUF1902" evidence="1">
    <location>
        <begin position="5"/>
        <end position="53"/>
    </location>
</feature>
<sequence>MKRTFSVKALWDEEAQVFISESDILGLHIESDTIEEFEDIMHDVAIELIIQNHLSAPDLASRSIKDLVPAILWQRPEGKLAVA</sequence>
<dbReference type="Pfam" id="PF08972">
    <property type="entry name" value="DUF1902"/>
    <property type="match status" value="1"/>
</dbReference>
<comment type="caution">
    <text evidence="2">The sequence shown here is derived from an EMBL/GenBank/DDBJ whole genome shotgun (WGS) entry which is preliminary data.</text>
</comment>
<keyword evidence="3" id="KW-1185">Reference proteome</keyword>
<evidence type="ECO:0000313" key="3">
    <source>
        <dbReference type="Proteomes" id="UP000038011"/>
    </source>
</evidence>
<evidence type="ECO:0000259" key="1">
    <source>
        <dbReference type="Pfam" id="PF08972"/>
    </source>
</evidence>
<dbReference type="EMBL" id="JXMU01000036">
    <property type="protein sequence ID" value="KPA99979.1"/>
    <property type="molecule type" value="Genomic_DNA"/>
</dbReference>
<reference evidence="2 3" key="1">
    <citation type="submission" date="2015-01" db="EMBL/GenBank/DDBJ databases">
        <title>Ahrensia donghaiensis sp. nov., a novel dimethylsulphoniopropionate-cleavage bacterium isolated from seawater and emended descriptions of the genus Ahrensia and Ahrensia kielensis.</title>
        <authorList>
            <person name="Liu J."/>
        </authorList>
    </citation>
    <scope>NUCLEOTIDE SEQUENCE [LARGE SCALE GENOMIC DNA]</scope>
    <source>
        <strain evidence="2 3">LZD062</strain>
    </source>
</reference>
<dbReference type="InterPro" id="IPR035069">
    <property type="entry name" value="TTHA1013/TTHA0281-like"/>
</dbReference>
<protein>
    <recommendedName>
        <fullName evidence="1">DUF1902 domain-containing protein</fullName>
    </recommendedName>
</protein>
<accession>A0A0M9GKM6</accession>
<dbReference type="PATRIC" id="fig|1514904.3.peg.2686"/>
<dbReference type="AlphaFoldDB" id="A0A0M9GKM6"/>
<name>A0A0M9GKM6_9HYPH</name>
<dbReference type="InterPro" id="IPR015066">
    <property type="entry name" value="DUF1902"/>
</dbReference>
<dbReference type="STRING" id="1514904.SU32_16390"/>
<evidence type="ECO:0000313" key="2">
    <source>
        <dbReference type="EMBL" id="KPA99979.1"/>
    </source>
</evidence>
<dbReference type="Proteomes" id="UP000038011">
    <property type="component" value="Unassembled WGS sequence"/>
</dbReference>
<proteinExistence type="predicted"/>
<dbReference type="SUPFAM" id="SSF143100">
    <property type="entry name" value="TTHA1013/TTHA0281-like"/>
    <property type="match status" value="1"/>
</dbReference>
<gene>
    <name evidence="2" type="ORF">SU32_16390</name>
</gene>
<dbReference type="Gene3D" id="3.30.2390.10">
    <property type="entry name" value="TTHA1013-like"/>
    <property type="match status" value="1"/>
</dbReference>